<dbReference type="InterPro" id="IPR038299">
    <property type="entry name" value="DAO_C_sf"/>
</dbReference>
<dbReference type="SUPFAM" id="SSF51905">
    <property type="entry name" value="FAD/NAD(P)-binding domain"/>
    <property type="match status" value="1"/>
</dbReference>
<comment type="similarity">
    <text evidence="2 7">Belongs to the FAD-dependent glycerol-3-phosphate dehydrogenase family.</text>
</comment>
<keyword evidence="4 7" id="KW-0285">Flavoprotein</keyword>
<evidence type="ECO:0000256" key="1">
    <source>
        <dbReference type="ARBA" id="ARBA00001974"/>
    </source>
</evidence>
<accession>T0LBL1</accession>
<comment type="catalytic activity">
    <reaction evidence="7">
        <text>a quinone + sn-glycerol 3-phosphate = dihydroxyacetone phosphate + a quinol</text>
        <dbReference type="Rhea" id="RHEA:18977"/>
        <dbReference type="ChEBI" id="CHEBI:24646"/>
        <dbReference type="ChEBI" id="CHEBI:57597"/>
        <dbReference type="ChEBI" id="CHEBI:57642"/>
        <dbReference type="ChEBI" id="CHEBI:132124"/>
        <dbReference type="EC" id="1.1.5.3"/>
    </reaction>
</comment>
<keyword evidence="11" id="KW-1185">Reference proteome</keyword>
<dbReference type="Proteomes" id="UP000053780">
    <property type="component" value="Unassembled WGS sequence"/>
</dbReference>
<reference evidence="10 11" key="1">
    <citation type="journal article" date="2013" name="BMC Genomics">
        <title>Genome sequencing and comparative genomics of honey bee microsporidia, Nosema apis reveal novel insights into host-parasite interactions.</title>
        <authorList>
            <person name="Chen Yp."/>
            <person name="Pettis J.S."/>
            <person name="Zhao Y."/>
            <person name="Liu X."/>
            <person name="Tallon L.J."/>
            <person name="Sadzewicz L.D."/>
            <person name="Li R."/>
            <person name="Zheng H."/>
            <person name="Huang S."/>
            <person name="Zhang X."/>
            <person name="Hamilton M.C."/>
            <person name="Pernal S.F."/>
            <person name="Melathopoulos A.P."/>
            <person name="Yan X."/>
            <person name="Evans J.D."/>
        </authorList>
    </citation>
    <scope>NUCLEOTIDE SEQUENCE [LARGE SCALE GENOMIC DNA]</scope>
    <source>
        <strain evidence="10 11">BRL 01</strain>
    </source>
</reference>
<sequence length="587" mass="67389">MIIKLLSTCFLILLSYLYIYYKIISNKLRKKAENFFKNQDINWKPKLRNEIIDDFKNTTFDIIIVGGGSSGVGCAIDATLRGLKVGLIEADDFGSGVSSKCTKLLHGGVRYLEKAFNDIDKSQFKLVLEAINERKIVMDSCPFLSRTIKLVFPVFKRIKLPYYYIGLAIYDWISGINSLGRSKFLSVQDTIDYFPHIKKERLVGSISYFDGQFYDAKLNVLLALTAAYYNATVINHAQLTCIKKENGKIVGITFFDKICEQEIHVKCKVLLNTTGPFTDKIRKLANEDSNSLLQQSYGSHIVVPASFSPKNMGFVDPNTADGRLAFFINYKGKTLIGGTDIKCTTEKFIKPTEEDLNFLIHEANFYTDDSLKLTKKDVLAIWTGIRPLVKDTKKQNTEKIVRKHLIKIEDDNLVTLTGGKWTIYRLMAEQTIDKIIKYFNFKELEKCKTKYLKILGSLNYSKATEQDLSLILKIPEDIGKHLATSYGTKAYLFENIFKGNYSRILDGYPYTKEEVIYCIEYEMAYKLSDILFNRFLISYIDVRKAHQIMKPVCEIMTLKFNWDQQYVQKEIKECLSLLDTCGYSLLK</sequence>
<evidence type="ECO:0000256" key="7">
    <source>
        <dbReference type="RuleBase" id="RU361217"/>
    </source>
</evidence>
<evidence type="ECO:0000256" key="5">
    <source>
        <dbReference type="ARBA" id="ARBA00022827"/>
    </source>
</evidence>
<evidence type="ECO:0000256" key="3">
    <source>
        <dbReference type="ARBA" id="ARBA00013029"/>
    </source>
</evidence>
<evidence type="ECO:0000259" key="9">
    <source>
        <dbReference type="Pfam" id="PF16901"/>
    </source>
</evidence>
<dbReference type="Gene3D" id="3.30.9.10">
    <property type="entry name" value="D-Amino Acid Oxidase, subunit A, domain 2"/>
    <property type="match status" value="1"/>
</dbReference>
<dbReference type="GO" id="GO:0004368">
    <property type="term" value="F:glycerol-3-phosphate dehydrogenase (quinone) activity"/>
    <property type="evidence" value="ECO:0007669"/>
    <property type="project" value="UniProtKB-EC"/>
</dbReference>
<dbReference type="GO" id="GO:0006071">
    <property type="term" value="P:glycerol metabolic process"/>
    <property type="evidence" value="ECO:0007669"/>
    <property type="project" value="EnsemblFungi"/>
</dbReference>
<dbReference type="InterPro" id="IPR031656">
    <property type="entry name" value="DAO_C"/>
</dbReference>
<evidence type="ECO:0000313" key="10">
    <source>
        <dbReference type="EMBL" id="EQB61674.1"/>
    </source>
</evidence>
<evidence type="ECO:0000256" key="6">
    <source>
        <dbReference type="ARBA" id="ARBA00023002"/>
    </source>
</evidence>
<dbReference type="Gene3D" id="3.50.50.60">
    <property type="entry name" value="FAD/NAD(P)-binding domain"/>
    <property type="match status" value="1"/>
</dbReference>
<proteinExistence type="inferred from homology"/>
<dbReference type="VEuPathDB" id="MicrosporidiaDB:NAPIS_ORF00746"/>
<comment type="cofactor">
    <cofactor evidence="1 7">
        <name>FAD</name>
        <dbReference type="ChEBI" id="CHEBI:57692"/>
    </cofactor>
</comment>
<keyword evidence="5" id="KW-0274">FAD</keyword>
<dbReference type="PROSITE" id="PS00977">
    <property type="entry name" value="FAD_G3PDH_1"/>
    <property type="match status" value="1"/>
</dbReference>
<dbReference type="InterPro" id="IPR000447">
    <property type="entry name" value="G3P_DH_FAD-dep"/>
</dbReference>
<protein>
    <recommendedName>
        <fullName evidence="3 7">Glycerol-3-phosphate dehydrogenase</fullName>
        <ecNumber evidence="3 7">1.1.5.3</ecNumber>
    </recommendedName>
</protein>
<evidence type="ECO:0000259" key="8">
    <source>
        <dbReference type="Pfam" id="PF01266"/>
    </source>
</evidence>
<dbReference type="PANTHER" id="PTHR11985">
    <property type="entry name" value="GLYCEROL-3-PHOSPHATE DEHYDROGENASE"/>
    <property type="match status" value="1"/>
</dbReference>
<dbReference type="PANTHER" id="PTHR11985:SF15">
    <property type="entry name" value="GLYCEROL-3-PHOSPHATE DEHYDROGENASE, MITOCHONDRIAL"/>
    <property type="match status" value="1"/>
</dbReference>
<dbReference type="EMBL" id="KE647108">
    <property type="protein sequence ID" value="EQB61674.1"/>
    <property type="molecule type" value="Genomic_DNA"/>
</dbReference>
<dbReference type="HOGENOM" id="CLU_015740_4_1_1"/>
<dbReference type="InterPro" id="IPR006076">
    <property type="entry name" value="FAD-dep_OxRdtase"/>
</dbReference>
<name>T0LBL1_9MICR</name>
<evidence type="ECO:0000313" key="11">
    <source>
        <dbReference type="Proteomes" id="UP000053780"/>
    </source>
</evidence>
<dbReference type="GO" id="GO:0005741">
    <property type="term" value="C:mitochondrial outer membrane"/>
    <property type="evidence" value="ECO:0007669"/>
    <property type="project" value="EnsemblFungi"/>
</dbReference>
<gene>
    <name evidence="10" type="ORF">NAPIS_ORF00746</name>
</gene>
<keyword evidence="6 7" id="KW-0560">Oxidoreductase</keyword>
<dbReference type="InterPro" id="IPR036188">
    <property type="entry name" value="FAD/NAD-bd_sf"/>
</dbReference>
<feature type="domain" description="Alpha-glycerophosphate oxidase C-terminal" evidence="9">
    <location>
        <begin position="447"/>
        <end position="565"/>
    </location>
</feature>
<feature type="domain" description="FAD dependent oxidoreductase" evidence="8">
    <location>
        <begin position="61"/>
        <end position="418"/>
    </location>
</feature>
<evidence type="ECO:0000256" key="4">
    <source>
        <dbReference type="ARBA" id="ARBA00022630"/>
    </source>
</evidence>
<dbReference type="Pfam" id="PF01266">
    <property type="entry name" value="DAO"/>
    <property type="match status" value="1"/>
</dbReference>
<organism evidence="10 11">
    <name type="scientific">Vairimorpha apis BRL 01</name>
    <dbReference type="NCBI Taxonomy" id="1037528"/>
    <lineage>
        <taxon>Eukaryota</taxon>
        <taxon>Fungi</taxon>
        <taxon>Fungi incertae sedis</taxon>
        <taxon>Microsporidia</taxon>
        <taxon>Nosematidae</taxon>
        <taxon>Vairimorpha</taxon>
    </lineage>
</organism>
<evidence type="ECO:0000256" key="2">
    <source>
        <dbReference type="ARBA" id="ARBA00007330"/>
    </source>
</evidence>
<dbReference type="Pfam" id="PF16901">
    <property type="entry name" value="DAO_C"/>
    <property type="match status" value="1"/>
</dbReference>
<dbReference type="Gene3D" id="1.10.8.870">
    <property type="entry name" value="Alpha-glycerophosphate oxidase, cap domain"/>
    <property type="match status" value="1"/>
</dbReference>
<dbReference type="PRINTS" id="PR01001">
    <property type="entry name" value="FADG3PDH"/>
</dbReference>
<dbReference type="EC" id="1.1.5.3" evidence="3 7"/>
<dbReference type="GO" id="GO:0006072">
    <property type="term" value="P:glycerol-3-phosphate metabolic process"/>
    <property type="evidence" value="ECO:0007669"/>
    <property type="project" value="UniProtKB-UniRule"/>
</dbReference>
<dbReference type="OrthoDB" id="264015at2759"/>
<dbReference type="AlphaFoldDB" id="T0LBL1"/>